<feature type="domain" description="ChsH2 rubredoxin-like zinc ribbon" evidence="2">
    <location>
        <begin position="26"/>
        <end position="59"/>
    </location>
</feature>
<dbReference type="InterPro" id="IPR052513">
    <property type="entry name" value="Thioester_dehydratase-like"/>
</dbReference>
<dbReference type="InterPro" id="IPR002878">
    <property type="entry name" value="ChsH2_C"/>
</dbReference>
<dbReference type="STRING" id="366584.SAMN05216377_1416"/>
<dbReference type="EMBL" id="FNBE01000041">
    <property type="protein sequence ID" value="SDH72022.1"/>
    <property type="molecule type" value="Genomic_DNA"/>
</dbReference>
<dbReference type="PANTHER" id="PTHR34075:SF5">
    <property type="entry name" value="BLR3430 PROTEIN"/>
    <property type="match status" value="1"/>
</dbReference>
<accession>A0A1G8EQA9</accession>
<dbReference type="PANTHER" id="PTHR34075">
    <property type="entry name" value="BLR3430 PROTEIN"/>
    <property type="match status" value="1"/>
</dbReference>
<dbReference type="InterPro" id="IPR012340">
    <property type="entry name" value="NA-bd_OB-fold"/>
</dbReference>
<proteinExistence type="predicted"/>
<gene>
    <name evidence="3" type="ORF">SAMN05216377_1416</name>
</gene>
<feature type="domain" description="ChsH2 C-terminal OB-fold" evidence="1">
    <location>
        <begin position="63"/>
        <end position="131"/>
    </location>
</feature>
<evidence type="ECO:0000313" key="4">
    <source>
        <dbReference type="Proteomes" id="UP000198967"/>
    </source>
</evidence>
<organism evidence="3 4">
    <name type="scientific">Pseudonocardia oroxyli</name>
    <dbReference type="NCBI Taxonomy" id="366584"/>
    <lineage>
        <taxon>Bacteria</taxon>
        <taxon>Bacillati</taxon>
        <taxon>Actinomycetota</taxon>
        <taxon>Actinomycetes</taxon>
        <taxon>Pseudonocardiales</taxon>
        <taxon>Pseudonocardiaceae</taxon>
        <taxon>Pseudonocardia</taxon>
    </lineage>
</organism>
<reference evidence="3 4" key="1">
    <citation type="submission" date="2016-10" db="EMBL/GenBank/DDBJ databases">
        <authorList>
            <person name="de Groot N.N."/>
        </authorList>
    </citation>
    <scope>NUCLEOTIDE SEQUENCE [LARGE SCALE GENOMIC DNA]</scope>
    <source>
        <strain evidence="3 4">CGMCC 4.3143</strain>
    </source>
</reference>
<evidence type="ECO:0000313" key="3">
    <source>
        <dbReference type="EMBL" id="SDH72022.1"/>
    </source>
</evidence>
<evidence type="ECO:0008006" key="5">
    <source>
        <dbReference type="Google" id="ProtNLM"/>
    </source>
</evidence>
<sequence>MSEIKPGVYPVPMTDPHADATTQPFWDAALEGRLVGPRCTNCTTVILPPQPRCFVCQNTVFEYVDLPGVGTVYSFTVVRHPLAPHLREAVPYVSAIIELDGTQGAGARMLANLIDVDPETVFIGDRVRVLFDKVSDTFAVPRFTKN</sequence>
<evidence type="ECO:0000259" key="1">
    <source>
        <dbReference type="Pfam" id="PF01796"/>
    </source>
</evidence>
<dbReference type="Gene3D" id="6.10.30.10">
    <property type="match status" value="1"/>
</dbReference>
<name>A0A1G8EQA9_PSEOR</name>
<dbReference type="Pfam" id="PF12172">
    <property type="entry name" value="zf-ChsH2"/>
    <property type="match status" value="1"/>
</dbReference>
<dbReference type="Pfam" id="PF01796">
    <property type="entry name" value="OB_ChsH2_C"/>
    <property type="match status" value="1"/>
</dbReference>
<dbReference type="OrthoDB" id="4334176at2"/>
<dbReference type="AlphaFoldDB" id="A0A1G8EQA9"/>
<protein>
    <recommendedName>
        <fullName evidence="5">DUF35 domain-containing protein</fullName>
    </recommendedName>
</protein>
<dbReference type="RefSeq" id="WP_093089891.1">
    <property type="nucleotide sequence ID" value="NZ_FNBE01000041.1"/>
</dbReference>
<keyword evidence="4" id="KW-1185">Reference proteome</keyword>
<evidence type="ECO:0000259" key="2">
    <source>
        <dbReference type="Pfam" id="PF12172"/>
    </source>
</evidence>
<dbReference type="Proteomes" id="UP000198967">
    <property type="component" value="Unassembled WGS sequence"/>
</dbReference>
<dbReference type="SUPFAM" id="SSF50249">
    <property type="entry name" value="Nucleic acid-binding proteins"/>
    <property type="match status" value="1"/>
</dbReference>
<dbReference type="InterPro" id="IPR022002">
    <property type="entry name" value="ChsH2_Znr"/>
</dbReference>